<keyword evidence="3 4" id="KW-0697">Rotamase</keyword>
<keyword evidence="5" id="KW-0175">Coiled coil</keyword>
<dbReference type="InterPro" id="IPR000774">
    <property type="entry name" value="PPIase_FKBP_N"/>
</dbReference>
<dbReference type="EC" id="5.2.1.8" evidence="2 4"/>
<dbReference type="AlphaFoldDB" id="A0A515D322"/>
<evidence type="ECO:0000256" key="4">
    <source>
        <dbReference type="PROSITE-ProRule" id="PRU00277"/>
    </source>
</evidence>
<evidence type="ECO:0000256" key="5">
    <source>
        <dbReference type="SAM" id="Coils"/>
    </source>
</evidence>
<sequence length="388" mass="41324">MRRYAEGAAALLLLLVGGAASAAETAPGKDDGIPALLKFAEQQQAVPVVESAPAAPQPVTAKPKPAAVTRGDNARLTALNQALQRQAETIRQLEQQLAAQAQPAAPALKATPKPDPIDIRPLVAALKGIRKAIATPPDLIAMAAALARQQRIVTQQEQQLQQLNRQLAAQRQPPELASDADKQAYAAGVSLGRDILHLQEENRRLGIEADRPRLLAGIADTLAGQQRLDDAAIDSALKAADAALQQAQQQRQQAIRGEGKTYLADFAKQPGVQKDALGFYYRVDYVGSGQINANDNVDIVVRESLPDGQVIKDMDLAGTTISLPLSQYPPLFRAAIGKLNKHGSMTLVVPPVLAYGDKGSPPAIPPGATMIYTLRVADVLPQDRSRQK</sequence>
<dbReference type="RefSeq" id="WP_142816241.1">
    <property type="nucleotide sequence ID" value="NZ_CP033893.1"/>
</dbReference>
<dbReference type="Proteomes" id="UP000317572">
    <property type="component" value="Chromosome"/>
</dbReference>
<dbReference type="GO" id="GO:0006457">
    <property type="term" value="P:protein folding"/>
    <property type="evidence" value="ECO:0007669"/>
    <property type="project" value="InterPro"/>
</dbReference>
<feature type="domain" description="PPIase FKBP-type" evidence="7">
    <location>
        <begin position="294"/>
        <end position="380"/>
    </location>
</feature>
<evidence type="ECO:0000256" key="1">
    <source>
        <dbReference type="ARBA" id="ARBA00000971"/>
    </source>
</evidence>
<proteinExistence type="predicted"/>
<evidence type="ECO:0000313" key="8">
    <source>
        <dbReference type="EMBL" id="QDL34811.1"/>
    </source>
</evidence>
<name>A0A515D322_SERLI</name>
<comment type="catalytic activity">
    <reaction evidence="1 4">
        <text>[protein]-peptidylproline (omega=180) = [protein]-peptidylproline (omega=0)</text>
        <dbReference type="Rhea" id="RHEA:16237"/>
        <dbReference type="Rhea" id="RHEA-COMP:10747"/>
        <dbReference type="Rhea" id="RHEA-COMP:10748"/>
        <dbReference type="ChEBI" id="CHEBI:83833"/>
        <dbReference type="ChEBI" id="CHEBI:83834"/>
        <dbReference type="EC" id="5.2.1.8"/>
    </reaction>
</comment>
<feature type="signal peptide" evidence="6">
    <location>
        <begin position="1"/>
        <end position="22"/>
    </location>
</feature>
<gene>
    <name evidence="8" type="ORF">EGO53_24920</name>
</gene>
<dbReference type="InterPro" id="IPR036944">
    <property type="entry name" value="PPIase_FKBP_N_sf"/>
</dbReference>
<feature type="coiled-coil region" evidence="5">
    <location>
        <begin position="73"/>
        <end position="100"/>
    </location>
</feature>
<evidence type="ECO:0000259" key="7">
    <source>
        <dbReference type="PROSITE" id="PS50059"/>
    </source>
</evidence>
<dbReference type="Gene3D" id="1.10.287.460">
    <property type="entry name" value="Peptidyl-prolyl cis-trans isomerase, FKBP-type, N-terminal domain"/>
    <property type="match status" value="1"/>
</dbReference>
<dbReference type="InterPro" id="IPR001179">
    <property type="entry name" value="PPIase_FKBP_dom"/>
</dbReference>
<dbReference type="Gene3D" id="3.10.50.40">
    <property type="match status" value="1"/>
</dbReference>
<evidence type="ECO:0000313" key="9">
    <source>
        <dbReference type="Proteomes" id="UP000317572"/>
    </source>
</evidence>
<reference evidence="8 9" key="1">
    <citation type="submission" date="2018-11" db="EMBL/GenBank/DDBJ databases">
        <title>The first complete genome of Serratia liquefaciens isolated from metalophyte plant revel distinctness adaptive mechanisms in an extreme habitat.</title>
        <authorList>
            <person name="Caneschi W.L."/>
            <person name="Sanchez A.B."/>
            <person name="Felestrino E.B."/>
            <person name="Assis R.A.B."/>
            <person name="Lemes C.G.C."/>
            <person name="Cordeiro I.F."/>
            <person name="Fonseca N.P."/>
            <person name="Villa M."/>
            <person name="Vieira I.T."/>
            <person name="Moraes L.A."/>
            <person name="Kamino L.H.Y."/>
            <person name="do Carmo F."/>
            <person name="Garcia C.M."/>
            <person name="Almeida N.F."/>
            <person name="Silva R.S."/>
            <person name="Ferro J.A."/>
            <person name="Ferro M.I.T."/>
            <person name="Varani A.M."/>
            <person name="Ferreira R.M."/>
            <person name="dos Santos V.L."/>
            <person name="Silva U.C."/>
            <person name="Setubal J.C."/>
            <person name="Moreira L.M."/>
        </authorList>
    </citation>
    <scope>NUCLEOTIDE SEQUENCE [LARGE SCALE GENOMIC DNA]</scope>
    <source>
        <strain evidence="8 9">FG3</strain>
    </source>
</reference>
<dbReference type="SUPFAM" id="SSF54534">
    <property type="entry name" value="FKBP-like"/>
    <property type="match status" value="1"/>
</dbReference>
<dbReference type="GO" id="GO:0003755">
    <property type="term" value="F:peptidyl-prolyl cis-trans isomerase activity"/>
    <property type="evidence" value="ECO:0007669"/>
    <property type="project" value="UniProtKB-KW"/>
</dbReference>
<evidence type="ECO:0000256" key="6">
    <source>
        <dbReference type="SAM" id="SignalP"/>
    </source>
</evidence>
<keyword evidence="6" id="KW-0732">Signal</keyword>
<dbReference type="EMBL" id="CP033893">
    <property type="protein sequence ID" value="QDL34811.1"/>
    <property type="molecule type" value="Genomic_DNA"/>
</dbReference>
<dbReference type="InterPro" id="IPR046357">
    <property type="entry name" value="PPIase_dom_sf"/>
</dbReference>
<protein>
    <recommendedName>
        <fullName evidence="2 4">peptidylprolyl isomerase</fullName>
        <ecNumber evidence="2 4">5.2.1.8</ecNumber>
    </recommendedName>
</protein>
<keyword evidence="4 8" id="KW-0413">Isomerase</keyword>
<evidence type="ECO:0000256" key="2">
    <source>
        <dbReference type="ARBA" id="ARBA00013194"/>
    </source>
</evidence>
<organism evidence="8 9">
    <name type="scientific">Serratia liquefaciens</name>
    <dbReference type="NCBI Taxonomy" id="614"/>
    <lineage>
        <taxon>Bacteria</taxon>
        <taxon>Pseudomonadati</taxon>
        <taxon>Pseudomonadota</taxon>
        <taxon>Gammaproteobacteria</taxon>
        <taxon>Enterobacterales</taxon>
        <taxon>Yersiniaceae</taxon>
        <taxon>Serratia</taxon>
    </lineage>
</organism>
<dbReference type="Pfam" id="PF01346">
    <property type="entry name" value="FKBP_N"/>
    <property type="match status" value="1"/>
</dbReference>
<dbReference type="PROSITE" id="PS50059">
    <property type="entry name" value="FKBP_PPIASE"/>
    <property type="match status" value="1"/>
</dbReference>
<accession>A0A515D322</accession>
<evidence type="ECO:0000256" key="3">
    <source>
        <dbReference type="ARBA" id="ARBA00023110"/>
    </source>
</evidence>
<dbReference type="Pfam" id="PF00254">
    <property type="entry name" value="FKBP_C"/>
    <property type="match status" value="1"/>
</dbReference>
<dbReference type="STRING" id="614.XJ20_00070"/>
<feature type="chain" id="PRO_5021866328" description="peptidylprolyl isomerase" evidence="6">
    <location>
        <begin position="23"/>
        <end position="388"/>
    </location>
</feature>